<feature type="domain" description="Reverse transcriptase Ty1/copia-type" evidence="1">
    <location>
        <begin position="12"/>
        <end position="118"/>
    </location>
</feature>
<name>A0A9W7D8X3_9STRA</name>
<accession>A0A9W7D8X3</accession>
<dbReference type="InterPro" id="IPR013103">
    <property type="entry name" value="RVT_2"/>
</dbReference>
<reference evidence="2" key="1">
    <citation type="submission" date="2023-04" db="EMBL/GenBank/DDBJ databases">
        <title>Phytophthora fragariaefolia NBRC 109709.</title>
        <authorList>
            <person name="Ichikawa N."/>
            <person name="Sato H."/>
            <person name="Tonouchi N."/>
        </authorList>
    </citation>
    <scope>NUCLEOTIDE SEQUENCE</scope>
    <source>
        <strain evidence="2">NBRC 109709</strain>
    </source>
</reference>
<dbReference type="AlphaFoldDB" id="A0A9W7D8X3"/>
<protein>
    <submittedName>
        <fullName evidence="2">Unnamed protein product</fullName>
    </submittedName>
</protein>
<evidence type="ECO:0000313" key="2">
    <source>
        <dbReference type="EMBL" id="GMF63133.1"/>
    </source>
</evidence>
<evidence type="ECO:0000259" key="1">
    <source>
        <dbReference type="Pfam" id="PF07727"/>
    </source>
</evidence>
<comment type="caution">
    <text evidence="2">The sequence shown here is derived from an EMBL/GenBank/DDBJ whole genome shotgun (WGS) entry which is preliminary data.</text>
</comment>
<keyword evidence="3" id="KW-1185">Reference proteome</keyword>
<organism evidence="2 3">
    <name type="scientific">Phytophthora fragariaefolia</name>
    <dbReference type="NCBI Taxonomy" id="1490495"/>
    <lineage>
        <taxon>Eukaryota</taxon>
        <taxon>Sar</taxon>
        <taxon>Stramenopiles</taxon>
        <taxon>Oomycota</taxon>
        <taxon>Peronosporomycetes</taxon>
        <taxon>Peronosporales</taxon>
        <taxon>Peronosporaceae</taxon>
        <taxon>Phytophthora</taxon>
    </lineage>
</organism>
<sequence length="149" mass="17117">MELPDGLMEILGDTDDGDEDLVCLLEKCLHGLKQASRVRNETIDHHLKSMGFKPTKTDPCLYTRDDNDQRCVVCLYVDDMLIAARDQDVIISVKEQIAEKFKIKELGQARYILELKLITIWKTRHWEFASGPTPRLLTRSSDKNMQIPA</sequence>
<evidence type="ECO:0000313" key="3">
    <source>
        <dbReference type="Proteomes" id="UP001165121"/>
    </source>
</evidence>
<dbReference type="OrthoDB" id="122042at2759"/>
<dbReference type="Pfam" id="PF07727">
    <property type="entry name" value="RVT_2"/>
    <property type="match status" value="1"/>
</dbReference>
<gene>
    <name evidence="2" type="ORF">Pfra01_002756700</name>
</gene>
<proteinExistence type="predicted"/>
<dbReference type="EMBL" id="BSXT01006825">
    <property type="protein sequence ID" value="GMF63133.1"/>
    <property type="molecule type" value="Genomic_DNA"/>
</dbReference>
<dbReference type="Proteomes" id="UP001165121">
    <property type="component" value="Unassembled WGS sequence"/>
</dbReference>